<dbReference type="HAMAP" id="MF_00909">
    <property type="entry name" value="FtsZ"/>
    <property type="match status" value="1"/>
</dbReference>
<reference evidence="11 12" key="1">
    <citation type="submission" date="2023-07" db="EMBL/GenBank/DDBJ databases">
        <title>Genomic Encyclopedia of Type Strains, Phase IV (KMG-IV): sequencing the most valuable type-strain genomes for metagenomic binning, comparative biology and taxonomic classification.</title>
        <authorList>
            <person name="Goeker M."/>
        </authorList>
    </citation>
    <scope>NUCLEOTIDE SEQUENCE [LARGE SCALE GENOMIC DNA]</scope>
    <source>
        <strain evidence="11 12">DSM 23948</strain>
    </source>
</reference>
<dbReference type="RefSeq" id="WP_307150449.1">
    <property type="nucleotide sequence ID" value="NZ_JAUSTU010000009.1"/>
</dbReference>
<evidence type="ECO:0000256" key="2">
    <source>
        <dbReference type="ARBA" id="ARBA00022741"/>
    </source>
</evidence>
<comment type="caution">
    <text evidence="11">The sequence shown here is derived from an EMBL/GenBank/DDBJ whole genome shotgun (WGS) entry which is preliminary data.</text>
</comment>
<dbReference type="SUPFAM" id="SSF55307">
    <property type="entry name" value="Tubulin C-terminal domain-like"/>
    <property type="match status" value="1"/>
</dbReference>
<dbReference type="EMBL" id="JAUSTU010000009">
    <property type="protein sequence ID" value="MDQ0155927.1"/>
    <property type="molecule type" value="Genomic_DNA"/>
</dbReference>
<keyword evidence="3 5" id="KW-0342">GTP-binding</keyword>
<dbReference type="PROSITE" id="PS01134">
    <property type="entry name" value="FTSZ_1"/>
    <property type="match status" value="1"/>
</dbReference>
<dbReference type="InterPro" id="IPR020805">
    <property type="entry name" value="Cell_div_FtsZ_CS"/>
</dbReference>
<dbReference type="InterPro" id="IPR037103">
    <property type="entry name" value="Tubulin/FtsZ-like_C"/>
</dbReference>
<evidence type="ECO:0000256" key="6">
    <source>
        <dbReference type="NCBIfam" id="TIGR00065"/>
    </source>
</evidence>
<dbReference type="InterPro" id="IPR018316">
    <property type="entry name" value="Tubulin/FtsZ_2-layer-sand-dom"/>
</dbReference>
<dbReference type="PROSITE" id="PS01135">
    <property type="entry name" value="FTSZ_2"/>
    <property type="match status" value="1"/>
</dbReference>
<evidence type="ECO:0000256" key="4">
    <source>
        <dbReference type="ARBA" id="ARBA00023210"/>
    </source>
</evidence>
<sequence>MLEFDTNLDSLATIKVIGVGGGGNNAVNRMIEHGVQGVEFIAVNTDAQALNLSKAEVKMQIGGKLTRGLGAGANPEVGKKAAEESKEQIEEALQGADMVFVTAGMGGGTGTGAAPVIAQIARDLGALTVGVVTRPFTFEGRKRSTQAAGGIEAMKQAVDTLIVIPNDRLLEIVDKSTPMLEAFREADNVLRQGVQGISDLIAVPGLINLDFADVKTIMSNKGSALMGIGVASGENRAADAAKKAISSPLLETSIDGAQGVLMNITGGSNLSLYEVQEAADIVATASDQEVNMIFGSVINEDLKDEIVVTVIATGFNEEVAQPKNLRPTMGQVKSPSYDKGRREVRREEEAPEQVRTVTQQEDTLDIPTFLRNRNRRRQ</sequence>
<comment type="function">
    <text evidence="5 7">Essential cell division protein that forms a contractile ring structure (Z ring) at the future cell division site. The regulation of the ring assembly controls the timing and the location of cell division. One of the functions of the FtsZ ring is to recruit other cell division proteins to the septum to produce a new cell wall between the dividing cells. Binds GTP and shows GTPase activity.</text>
</comment>
<dbReference type="InterPro" id="IPR024757">
    <property type="entry name" value="FtsZ_C"/>
</dbReference>
<dbReference type="SMART" id="SM00865">
    <property type="entry name" value="Tubulin_C"/>
    <property type="match status" value="1"/>
</dbReference>
<evidence type="ECO:0000259" key="10">
    <source>
        <dbReference type="SMART" id="SM00865"/>
    </source>
</evidence>
<feature type="binding site" evidence="5">
    <location>
        <position position="143"/>
    </location>
    <ligand>
        <name>GTP</name>
        <dbReference type="ChEBI" id="CHEBI:37565"/>
    </ligand>
</feature>
<dbReference type="Pfam" id="PF00091">
    <property type="entry name" value="Tubulin"/>
    <property type="match status" value="1"/>
</dbReference>
<name>A0ABT9V4S8_9BACL</name>
<dbReference type="NCBIfam" id="TIGR00065">
    <property type="entry name" value="ftsZ"/>
    <property type="match status" value="1"/>
</dbReference>
<evidence type="ECO:0000256" key="7">
    <source>
        <dbReference type="RuleBase" id="RU000631"/>
    </source>
</evidence>
<dbReference type="PANTHER" id="PTHR30314">
    <property type="entry name" value="CELL DIVISION PROTEIN FTSZ-RELATED"/>
    <property type="match status" value="1"/>
</dbReference>
<dbReference type="Gene3D" id="3.30.1330.20">
    <property type="entry name" value="Tubulin/FtsZ, C-terminal domain"/>
    <property type="match status" value="1"/>
</dbReference>
<organism evidence="11 12">
    <name type="scientific">Anoxybacillus andreesenii</name>
    <dbReference type="NCBI Taxonomy" id="1325932"/>
    <lineage>
        <taxon>Bacteria</taxon>
        <taxon>Bacillati</taxon>
        <taxon>Bacillota</taxon>
        <taxon>Bacilli</taxon>
        <taxon>Bacillales</taxon>
        <taxon>Anoxybacillaceae</taxon>
        <taxon>Anoxybacillus</taxon>
    </lineage>
</organism>
<comment type="similarity">
    <text evidence="1 5 7">Belongs to the FtsZ family.</text>
</comment>
<dbReference type="GO" id="GO:0051301">
    <property type="term" value="P:cell division"/>
    <property type="evidence" value="ECO:0007669"/>
    <property type="project" value="UniProtKB-KW"/>
</dbReference>
<dbReference type="Proteomes" id="UP001231362">
    <property type="component" value="Unassembled WGS sequence"/>
</dbReference>
<evidence type="ECO:0000256" key="3">
    <source>
        <dbReference type="ARBA" id="ARBA00023134"/>
    </source>
</evidence>
<evidence type="ECO:0000256" key="5">
    <source>
        <dbReference type="HAMAP-Rule" id="MF_00909"/>
    </source>
</evidence>
<dbReference type="CDD" id="cd02201">
    <property type="entry name" value="FtsZ_type1"/>
    <property type="match status" value="1"/>
</dbReference>
<keyword evidence="4 5" id="KW-0717">Septation</keyword>
<comment type="subcellular location">
    <subcellularLocation>
        <location evidence="5">Cytoplasm</location>
    </subcellularLocation>
    <text evidence="5">Assembles at midcell at the inner surface of the cytoplasmic membrane.</text>
</comment>
<dbReference type="SMART" id="SM00864">
    <property type="entry name" value="Tubulin"/>
    <property type="match status" value="1"/>
</dbReference>
<keyword evidence="5 7" id="KW-0131">Cell cycle</keyword>
<keyword evidence="5" id="KW-0963">Cytoplasm</keyword>
<feature type="binding site" evidence="5">
    <location>
        <position position="139"/>
    </location>
    <ligand>
        <name>GTP</name>
        <dbReference type="ChEBI" id="CHEBI:37565"/>
    </ligand>
</feature>
<feature type="region of interest" description="Disordered" evidence="8">
    <location>
        <begin position="326"/>
        <end position="378"/>
    </location>
</feature>
<feature type="domain" description="Tubulin/FtsZ GTPase" evidence="9">
    <location>
        <begin position="13"/>
        <end position="205"/>
    </location>
</feature>
<accession>A0ABT9V4S8</accession>
<feature type="binding site" evidence="5">
    <location>
        <begin position="108"/>
        <end position="110"/>
    </location>
    <ligand>
        <name>GTP</name>
        <dbReference type="ChEBI" id="CHEBI:37565"/>
    </ligand>
</feature>
<dbReference type="InterPro" id="IPR003008">
    <property type="entry name" value="Tubulin_FtsZ_GTPase"/>
</dbReference>
<gene>
    <name evidence="5" type="primary">ftsZ</name>
    <name evidence="11" type="ORF">J2S07_002245</name>
</gene>
<dbReference type="PRINTS" id="PR00423">
    <property type="entry name" value="CELLDVISFTSZ"/>
</dbReference>
<comment type="subunit">
    <text evidence="5">Homodimer. Polymerizes to form a dynamic ring structure in a strictly GTP-dependent manner. Interacts directly with several other division proteins.</text>
</comment>
<evidence type="ECO:0000256" key="8">
    <source>
        <dbReference type="SAM" id="MobiDB-lite"/>
    </source>
</evidence>
<evidence type="ECO:0000313" key="11">
    <source>
        <dbReference type="EMBL" id="MDQ0155927.1"/>
    </source>
</evidence>
<dbReference type="InterPro" id="IPR045061">
    <property type="entry name" value="FtsZ/CetZ"/>
</dbReference>
<dbReference type="InterPro" id="IPR036525">
    <property type="entry name" value="Tubulin/FtsZ_GTPase_sf"/>
</dbReference>
<dbReference type="InterPro" id="IPR000158">
    <property type="entry name" value="Cell_div_FtsZ"/>
</dbReference>
<evidence type="ECO:0000313" key="12">
    <source>
        <dbReference type="Proteomes" id="UP001231362"/>
    </source>
</evidence>
<keyword evidence="12" id="KW-1185">Reference proteome</keyword>
<proteinExistence type="inferred from homology"/>
<feature type="binding site" evidence="5">
    <location>
        <begin position="21"/>
        <end position="25"/>
    </location>
    <ligand>
        <name>GTP</name>
        <dbReference type="ChEBI" id="CHEBI:37565"/>
    </ligand>
</feature>
<dbReference type="Gene3D" id="3.40.50.1440">
    <property type="entry name" value="Tubulin/FtsZ, GTPase domain"/>
    <property type="match status" value="1"/>
</dbReference>
<dbReference type="SUPFAM" id="SSF52490">
    <property type="entry name" value="Tubulin nucleotide-binding domain-like"/>
    <property type="match status" value="1"/>
</dbReference>
<protein>
    <recommendedName>
        <fullName evidence="5 6">Cell division protein FtsZ</fullName>
    </recommendedName>
</protein>
<feature type="binding site" evidence="5">
    <location>
        <position position="187"/>
    </location>
    <ligand>
        <name>GTP</name>
        <dbReference type="ChEBI" id="CHEBI:37565"/>
    </ligand>
</feature>
<evidence type="ECO:0000259" key="9">
    <source>
        <dbReference type="SMART" id="SM00864"/>
    </source>
</evidence>
<dbReference type="PANTHER" id="PTHR30314:SF3">
    <property type="entry name" value="MITOCHONDRIAL DIVISION PROTEIN FSZA"/>
    <property type="match status" value="1"/>
</dbReference>
<keyword evidence="2 5" id="KW-0547">Nucleotide-binding</keyword>
<keyword evidence="5 7" id="KW-0132">Cell division</keyword>
<dbReference type="Pfam" id="PF12327">
    <property type="entry name" value="FtsZ_C"/>
    <property type="match status" value="1"/>
</dbReference>
<evidence type="ECO:0000256" key="1">
    <source>
        <dbReference type="ARBA" id="ARBA00009690"/>
    </source>
</evidence>
<feature type="domain" description="Tubulin/FtsZ 2-layer sandwich" evidence="10">
    <location>
        <begin position="207"/>
        <end position="324"/>
    </location>
</feature>
<dbReference type="InterPro" id="IPR008280">
    <property type="entry name" value="Tub_FtsZ_C"/>
</dbReference>
<feature type="compositionally biased region" description="Basic and acidic residues" evidence="8">
    <location>
        <begin position="336"/>
        <end position="348"/>
    </location>
</feature>